<comment type="caution">
    <text evidence="2">The sequence shown here is derived from an EMBL/GenBank/DDBJ whole genome shotgun (WGS) entry which is preliminary data.</text>
</comment>
<accession>A0A4R4YIG0</accession>
<dbReference type="InterPro" id="IPR055582">
    <property type="entry name" value="DUF7158"/>
</dbReference>
<proteinExistence type="predicted"/>
<dbReference type="Proteomes" id="UP000295302">
    <property type="component" value="Unassembled WGS sequence"/>
</dbReference>
<evidence type="ECO:0000313" key="3">
    <source>
        <dbReference type="Proteomes" id="UP000295302"/>
    </source>
</evidence>
<evidence type="ECO:0000256" key="1">
    <source>
        <dbReference type="SAM" id="MobiDB-lite"/>
    </source>
</evidence>
<dbReference type="RefSeq" id="WP_132616498.1">
    <property type="nucleotide sequence ID" value="NZ_SMKQ01000094.1"/>
</dbReference>
<feature type="compositionally biased region" description="Polar residues" evidence="1">
    <location>
        <begin position="93"/>
        <end position="104"/>
    </location>
</feature>
<organism evidence="2 3">
    <name type="scientific">Nonomuraea terrae</name>
    <dbReference type="NCBI Taxonomy" id="2530383"/>
    <lineage>
        <taxon>Bacteria</taxon>
        <taxon>Bacillati</taxon>
        <taxon>Actinomycetota</taxon>
        <taxon>Actinomycetes</taxon>
        <taxon>Streptosporangiales</taxon>
        <taxon>Streptosporangiaceae</taxon>
        <taxon>Nonomuraea</taxon>
    </lineage>
</organism>
<dbReference type="OrthoDB" id="3527984at2"/>
<dbReference type="Pfam" id="PF23716">
    <property type="entry name" value="DUF7158"/>
    <property type="match status" value="1"/>
</dbReference>
<gene>
    <name evidence="2" type="ORF">E1286_26395</name>
</gene>
<dbReference type="AlphaFoldDB" id="A0A4R4YIG0"/>
<feature type="region of interest" description="Disordered" evidence="1">
    <location>
        <begin position="225"/>
        <end position="244"/>
    </location>
</feature>
<reference evidence="2 3" key="1">
    <citation type="submission" date="2019-03" db="EMBL/GenBank/DDBJ databases">
        <title>Draft genome sequences of novel Actinobacteria.</title>
        <authorList>
            <person name="Sahin N."/>
            <person name="Ay H."/>
            <person name="Saygin H."/>
        </authorList>
    </citation>
    <scope>NUCLEOTIDE SEQUENCE [LARGE SCALE GENOMIC DNA]</scope>
    <source>
        <strain evidence="2 3">CH32</strain>
    </source>
</reference>
<feature type="region of interest" description="Disordered" evidence="1">
    <location>
        <begin position="79"/>
        <end position="107"/>
    </location>
</feature>
<sequence length="375" mass="40057">MPTDDHIHTPGSGSAAVIGWVDDRPIPRDRLDQRLDELRNGPLRSALPVPGTSEDRQLARWVTQVILTEALCEATATDLGLSPEQATEPDGSTPAQPSRRSTAPAQPAVPAWFAADQSVLDPIGDRDVPEPSVEARHVADRAVGGGVAEAPGPSVGETGVDGRVVSHRVVGEPVVYERSSLVGGSGASWRLDRVAAVELGSINAAAYHGNPWVRAVYHHVTASASVPPEWRRSTSSGRSLRSSGRSLRHLVRHRLFDDPAPARDATEADLESLGPVELDSLPSAIAEALDSHPYGTLVGPVVDALGWHVAMATPVHPAPASATLDGDDHDSSLVEAARRKAFARWLDDMRAKRVRLVPGFEHPGDPRQPDNHHKH</sequence>
<evidence type="ECO:0008006" key="4">
    <source>
        <dbReference type="Google" id="ProtNLM"/>
    </source>
</evidence>
<feature type="compositionally biased region" description="Low complexity" evidence="1">
    <location>
        <begin position="233"/>
        <end position="244"/>
    </location>
</feature>
<evidence type="ECO:0000313" key="2">
    <source>
        <dbReference type="EMBL" id="TDD44691.1"/>
    </source>
</evidence>
<name>A0A4R4YIG0_9ACTN</name>
<protein>
    <recommendedName>
        <fullName evidence="4">Peptidyl-prolyl cis-trans isomerase</fullName>
    </recommendedName>
</protein>
<keyword evidence="3" id="KW-1185">Reference proteome</keyword>
<dbReference type="EMBL" id="SMKQ01000094">
    <property type="protein sequence ID" value="TDD44691.1"/>
    <property type="molecule type" value="Genomic_DNA"/>
</dbReference>